<reference evidence="1" key="1">
    <citation type="journal article" date="2019" name="bioRxiv">
        <title>The Genome of the Zebra Mussel, Dreissena polymorpha: A Resource for Invasive Species Research.</title>
        <authorList>
            <person name="McCartney M.A."/>
            <person name="Auch B."/>
            <person name="Kono T."/>
            <person name="Mallez S."/>
            <person name="Zhang Y."/>
            <person name="Obille A."/>
            <person name="Becker A."/>
            <person name="Abrahante J.E."/>
            <person name="Garbe J."/>
            <person name="Badalamenti J.P."/>
            <person name="Herman A."/>
            <person name="Mangelson H."/>
            <person name="Liachko I."/>
            <person name="Sullivan S."/>
            <person name="Sone E.D."/>
            <person name="Koren S."/>
            <person name="Silverstein K.A.T."/>
            <person name="Beckman K.B."/>
            <person name="Gohl D.M."/>
        </authorList>
    </citation>
    <scope>NUCLEOTIDE SEQUENCE</scope>
    <source>
        <strain evidence="1">Duluth1</strain>
        <tissue evidence="1">Whole animal</tissue>
    </source>
</reference>
<reference evidence="1" key="2">
    <citation type="submission" date="2020-11" db="EMBL/GenBank/DDBJ databases">
        <authorList>
            <person name="McCartney M.A."/>
            <person name="Auch B."/>
            <person name="Kono T."/>
            <person name="Mallez S."/>
            <person name="Becker A."/>
            <person name="Gohl D.M."/>
            <person name="Silverstein K.A.T."/>
            <person name="Koren S."/>
            <person name="Bechman K.B."/>
            <person name="Herman A."/>
            <person name="Abrahante J.E."/>
            <person name="Garbe J."/>
        </authorList>
    </citation>
    <scope>NUCLEOTIDE SEQUENCE</scope>
    <source>
        <strain evidence="1">Duluth1</strain>
        <tissue evidence="1">Whole animal</tissue>
    </source>
</reference>
<dbReference type="EMBL" id="JAIWYP010000001">
    <property type="protein sequence ID" value="KAH3891514.1"/>
    <property type="molecule type" value="Genomic_DNA"/>
</dbReference>
<keyword evidence="2" id="KW-1185">Reference proteome</keyword>
<dbReference type="AlphaFoldDB" id="A0A9D4ND54"/>
<protein>
    <submittedName>
        <fullName evidence="1">Uncharacterized protein</fullName>
    </submittedName>
</protein>
<gene>
    <name evidence="1" type="ORF">DPMN_015618</name>
</gene>
<comment type="caution">
    <text evidence="1">The sequence shown here is derived from an EMBL/GenBank/DDBJ whole genome shotgun (WGS) entry which is preliminary data.</text>
</comment>
<name>A0A9D4ND54_DREPO</name>
<proteinExistence type="predicted"/>
<evidence type="ECO:0000313" key="2">
    <source>
        <dbReference type="Proteomes" id="UP000828390"/>
    </source>
</evidence>
<evidence type="ECO:0000313" key="1">
    <source>
        <dbReference type="EMBL" id="KAH3891514.1"/>
    </source>
</evidence>
<accession>A0A9D4ND54</accession>
<organism evidence="1 2">
    <name type="scientific">Dreissena polymorpha</name>
    <name type="common">Zebra mussel</name>
    <name type="synonym">Mytilus polymorpha</name>
    <dbReference type="NCBI Taxonomy" id="45954"/>
    <lineage>
        <taxon>Eukaryota</taxon>
        <taxon>Metazoa</taxon>
        <taxon>Spiralia</taxon>
        <taxon>Lophotrochozoa</taxon>
        <taxon>Mollusca</taxon>
        <taxon>Bivalvia</taxon>
        <taxon>Autobranchia</taxon>
        <taxon>Heteroconchia</taxon>
        <taxon>Euheterodonta</taxon>
        <taxon>Imparidentia</taxon>
        <taxon>Neoheterodontei</taxon>
        <taxon>Myida</taxon>
        <taxon>Dreissenoidea</taxon>
        <taxon>Dreissenidae</taxon>
        <taxon>Dreissena</taxon>
    </lineage>
</organism>
<dbReference type="Proteomes" id="UP000828390">
    <property type="component" value="Unassembled WGS sequence"/>
</dbReference>
<sequence>MLPQEHNLAQLYSGQHRFLPDSYIEQAGLELLCILTKTTNLAQLYSGQCRSLPDSYIEQAGL</sequence>